<name>A0A444IRW7_9BACT</name>
<dbReference type="AlphaFoldDB" id="A0A444IRW7"/>
<dbReference type="PANTHER" id="PTHR45090">
    <property type="entry name" value="CHAPERONE PROTEIN DNAJ 20 CHLOROPLASTIC"/>
    <property type="match status" value="1"/>
</dbReference>
<dbReference type="PANTHER" id="PTHR45090:SF4">
    <property type="entry name" value="J DOMAIN-CONTAINING PROTEIN"/>
    <property type="match status" value="1"/>
</dbReference>
<dbReference type="InterPro" id="IPR001623">
    <property type="entry name" value="DnaJ_domain"/>
</dbReference>
<dbReference type="SUPFAM" id="SSF46565">
    <property type="entry name" value="Chaperone J-domain"/>
    <property type="match status" value="1"/>
</dbReference>
<dbReference type="EMBL" id="MTKO01000118">
    <property type="protein sequence ID" value="RWX43526.1"/>
    <property type="molecule type" value="Genomic_DNA"/>
</dbReference>
<dbReference type="PROSITE" id="PS50076">
    <property type="entry name" value="DNAJ_2"/>
    <property type="match status" value="1"/>
</dbReference>
<dbReference type="CDD" id="cd06257">
    <property type="entry name" value="DnaJ"/>
    <property type="match status" value="1"/>
</dbReference>
<evidence type="ECO:0000313" key="3">
    <source>
        <dbReference type="Proteomes" id="UP000287853"/>
    </source>
</evidence>
<feature type="domain" description="J" evidence="1">
    <location>
        <begin position="11"/>
        <end position="88"/>
    </location>
</feature>
<protein>
    <submittedName>
        <fullName evidence="2">DnaJ domain-containing protein</fullName>
    </submittedName>
</protein>
<dbReference type="InterPro" id="IPR053232">
    <property type="entry name" value="DnaJ_C/III_chloroplastic"/>
</dbReference>
<accession>A0A444IRW7</accession>
<dbReference type="Gene3D" id="1.10.287.110">
    <property type="entry name" value="DnaJ domain"/>
    <property type="match status" value="1"/>
</dbReference>
<dbReference type="Proteomes" id="UP000287853">
    <property type="component" value="Unassembled WGS sequence"/>
</dbReference>
<dbReference type="InterPro" id="IPR036869">
    <property type="entry name" value="J_dom_sf"/>
</dbReference>
<comment type="caution">
    <text evidence="2">The sequence shown here is derived from an EMBL/GenBank/DDBJ whole genome shotgun (WGS) entry which is preliminary data.</text>
</comment>
<gene>
    <name evidence="2" type="ORF">H206_02707</name>
</gene>
<organism evidence="2 3">
    <name type="scientific">Candidatus Electrothrix aarhusensis</name>
    <dbReference type="NCBI Taxonomy" id="1859131"/>
    <lineage>
        <taxon>Bacteria</taxon>
        <taxon>Pseudomonadati</taxon>
        <taxon>Thermodesulfobacteriota</taxon>
        <taxon>Desulfobulbia</taxon>
        <taxon>Desulfobulbales</taxon>
        <taxon>Desulfobulbaceae</taxon>
        <taxon>Candidatus Electrothrix</taxon>
    </lineage>
</organism>
<evidence type="ECO:0000259" key="1">
    <source>
        <dbReference type="PROSITE" id="PS50076"/>
    </source>
</evidence>
<keyword evidence="3" id="KW-1185">Reference proteome</keyword>
<dbReference type="SMART" id="SM00271">
    <property type="entry name" value="DnaJ"/>
    <property type="match status" value="1"/>
</dbReference>
<proteinExistence type="predicted"/>
<evidence type="ECO:0000313" key="2">
    <source>
        <dbReference type="EMBL" id="RWX43526.1"/>
    </source>
</evidence>
<reference evidence="2 3" key="1">
    <citation type="submission" date="2017-01" db="EMBL/GenBank/DDBJ databases">
        <title>The cable genome- insights into the physiology and evolution of filamentous bacteria capable of sulfide oxidation via long distance electron transfer.</title>
        <authorList>
            <person name="Schreiber L."/>
            <person name="Bjerg J.T."/>
            <person name="Boggild A."/>
            <person name="Van De Vossenberg J."/>
            <person name="Meysman F."/>
            <person name="Nielsen L.P."/>
            <person name="Schramm A."/>
            <person name="Kjeldsen K.U."/>
        </authorList>
    </citation>
    <scope>NUCLEOTIDE SEQUENCE [LARGE SCALE GENOMIC DNA]</scope>
    <source>
        <strain evidence="2">MCF</strain>
    </source>
</reference>
<sequence>MNKKDWQAIEQARELFNLGEQATAEEMKQAYRRMCKKYHPDRAEEEEKKRHAEVMCRLTESYELLMRYIKKYRFPLKPDKDALYDPEDWWMNRFGDDPLWGSKKR</sequence>
<dbReference type="PRINTS" id="PR00625">
    <property type="entry name" value="JDOMAIN"/>
</dbReference>
<dbReference type="Pfam" id="PF00226">
    <property type="entry name" value="DnaJ"/>
    <property type="match status" value="1"/>
</dbReference>